<protein>
    <recommendedName>
        <fullName evidence="4">HTH lacI-type domain-containing protein</fullName>
    </recommendedName>
</protein>
<dbReference type="CDD" id="cd06267">
    <property type="entry name" value="PBP1_LacI_sugar_binding-like"/>
    <property type="match status" value="1"/>
</dbReference>
<dbReference type="GO" id="GO:0003700">
    <property type="term" value="F:DNA-binding transcription factor activity"/>
    <property type="evidence" value="ECO:0007669"/>
    <property type="project" value="TreeGrafter"/>
</dbReference>
<dbReference type="Gene3D" id="3.40.50.2300">
    <property type="match status" value="2"/>
</dbReference>
<evidence type="ECO:0000313" key="6">
    <source>
        <dbReference type="Proteomes" id="UP000013785"/>
    </source>
</evidence>
<keyword evidence="1" id="KW-0805">Transcription regulation</keyword>
<dbReference type="HOGENOM" id="CLU_037628_6_2_9"/>
<dbReference type="eggNOG" id="COG1609">
    <property type="taxonomic scope" value="Bacteria"/>
</dbReference>
<dbReference type="SMART" id="SM00354">
    <property type="entry name" value="HTH_LACI"/>
    <property type="match status" value="1"/>
</dbReference>
<dbReference type="OrthoDB" id="9775106at2"/>
<organism evidence="5 6">
    <name type="scientific">Enterococcus phoeniculicola ATCC BAA-412</name>
    <dbReference type="NCBI Taxonomy" id="1158610"/>
    <lineage>
        <taxon>Bacteria</taxon>
        <taxon>Bacillati</taxon>
        <taxon>Bacillota</taxon>
        <taxon>Bacilli</taxon>
        <taxon>Lactobacillales</taxon>
        <taxon>Enterococcaceae</taxon>
        <taxon>Enterococcus</taxon>
    </lineage>
</organism>
<name>R3W8G6_9ENTE</name>
<dbReference type="Pfam" id="PF13377">
    <property type="entry name" value="Peripla_BP_3"/>
    <property type="match status" value="1"/>
</dbReference>
<reference evidence="5 6" key="1">
    <citation type="submission" date="2013-02" db="EMBL/GenBank/DDBJ databases">
        <title>The Genome Sequence of Enterococcus phoeniculicola BAA-412.</title>
        <authorList>
            <consortium name="The Broad Institute Genome Sequencing Platform"/>
            <consortium name="The Broad Institute Genome Sequencing Center for Infectious Disease"/>
            <person name="Earl A.M."/>
            <person name="Gilmore M.S."/>
            <person name="Lebreton F."/>
            <person name="Walker B."/>
            <person name="Young S.K."/>
            <person name="Zeng Q."/>
            <person name="Gargeya S."/>
            <person name="Fitzgerald M."/>
            <person name="Haas B."/>
            <person name="Abouelleil A."/>
            <person name="Alvarado L."/>
            <person name="Arachchi H.M."/>
            <person name="Berlin A.M."/>
            <person name="Chapman S.B."/>
            <person name="Dewar J."/>
            <person name="Goldberg J."/>
            <person name="Griggs A."/>
            <person name="Gujja S."/>
            <person name="Hansen M."/>
            <person name="Howarth C."/>
            <person name="Imamovic A."/>
            <person name="Larimer J."/>
            <person name="McCowan C."/>
            <person name="Murphy C."/>
            <person name="Neiman D."/>
            <person name="Pearson M."/>
            <person name="Priest M."/>
            <person name="Roberts A."/>
            <person name="Saif S."/>
            <person name="Shea T."/>
            <person name="Sisk P."/>
            <person name="Sykes S."/>
            <person name="Wortman J."/>
            <person name="Nusbaum C."/>
            <person name="Birren B."/>
        </authorList>
    </citation>
    <scope>NUCLEOTIDE SEQUENCE [LARGE SCALE GENOMIC DNA]</scope>
    <source>
        <strain evidence="5 6">ATCC BAA-412</strain>
    </source>
</reference>
<keyword evidence="6" id="KW-1185">Reference proteome</keyword>
<evidence type="ECO:0000313" key="5">
    <source>
        <dbReference type="EMBL" id="EOL44116.1"/>
    </source>
</evidence>
<dbReference type="InterPro" id="IPR046335">
    <property type="entry name" value="LacI/GalR-like_sensor"/>
</dbReference>
<evidence type="ECO:0000256" key="2">
    <source>
        <dbReference type="ARBA" id="ARBA00023125"/>
    </source>
</evidence>
<dbReference type="GO" id="GO:0000976">
    <property type="term" value="F:transcription cis-regulatory region binding"/>
    <property type="evidence" value="ECO:0007669"/>
    <property type="project" value="TreeGrafter"/>
</dbReference>
<dbReference type="STRING" id="154621.RV11_GL001863"/>
<proteinExistence type="predicted"/>
<comment type="caution">
    <text evidence="5">The sequence shown here is derived from an EMBL/GenBank/DDBJ whole genome shotgun (WGS) entry which is preliminary data.</text>
</comment>
<gene>
    <name evidence="5" type="ORF">UC3_01746</name>
</gene>
<evidence type="ECO:0000256" key="3">
    <source>
        <dbReference type="ARBA" id="ARBA00023163"/>
    </source>
</evidence>
<dbReference type="SUPFAM" id="SSF47413">
    <property type="entry name" value="lambda repressor-like DNA-binding domains"/>
    <property type="match status" value="1"/>
</dbReference>
<evidence type="ECO:0000259" key="4">
    <source>
        <dbReference type="PROSITE" id="PS50932"/>
    </source>
</evidence>
<dbReference type="InterPro" id="IPR028082">
    <property type="entry name" value="Peripla_BP_I"/>
</dbReference>
<dbReference type="AlphaFoldDB" id="R3W8G6"/>
<dbReference type="InterPro" id="IPR010982">
    <property type="entry name" value="Lambda_DNA-bd_dom_sf"/>
</dbReference>
<dbReference type="SUPFAM" id="SSF53822">
    <property type="entry name" value="Periplasmic binding protein-like I"/>
    <property type="match status" value="1"/>
</dbReference>
<keyword evidence="3" id="KW-0804">Transcription</keyword>
<keyword evidence="2" id="KW-0238">DNA-binding</keyword>
<dbReference type="Proteomes" id="UP000013785">
    <property type="component" value="Unassembled WGS sequence"/>
</dbReference>
<dbReference type="PROSITE" id="PS50932">
    <property type="entry name" value="HTH_LACI_2"/>
    <property type="match status" value="1"/>
</dbReference>
<dbReference type="PATRIC" id="fig|1158610.3.peg.1738"/>
<dbReference type="PANTHER" id="PTHR30146:SF24">
    <property type="entry name" value="XYLOSE OPERON REGULATORY PROTEIN"/>
    <property type="match status" value="1"/>
</dbReference>
<dbReference type="RefSeq" id="WP_010768409.1">
    <property type="nucleotide sequence ID" value="NZ_ASWE01000003.1"/>
</dbReference>
<sequence length="339" mass="37572">MVSIKDIAKLTGFSVTTVSRALNNHSDVNEQTKAIIQKAARENDYAPNILAKSLVNKNSKTFGFITSNFSATTLMDSFSFKLFMNCVNRANELGYEIVLIHYKASIHNMKSFAQIISERNLEGAIIQGFDESDPFCKEAAESSIPTVFIDIERNTENTTYVSSDVKKAVEIGFSYLLSKGHTSFCFIHGTPESWITQKWLLEVEAFRQKHTAAIEDFYLLDGSYALEPTRQVVKEFYEKKENKQVTAIFATSDVMGIGAMKGVADCGLSVPEDISILGYDNIVLAEYVTPALTTISQNLEGVGSRAVEYLLELTKGQVVKPGILDVTLVKRESVGVKHD</sequence>
<feature type="domain" description="HTH lacI-type" evidence="4">
    <location>
        <begin position="2"/>
        <end position="56"/>
    </location>
</feature>
<accession>R3W8G6</accession>
<dbReference type="Gene3D" id="1.10.260.40">
    <property type="entry name" value="lambda repressor-like DNA-binding domains"/>
    <property type="match status" value="1"/>
</dbReference>
<dbReference type="Pfam" id="PF00356">
    <property type="entry name" value="LacI"/>
    <property type="match status" value="1"/>
</dbReference>
<dbReference type="CDD" id="cd01392">
    <property type="entry name" value="HTH_LacI"/>
    <property type="match status" value="1"/>
</dbReference>
<dbReference type="EMBL" id="AJAT01000014">
    <property type="protein sequence ID" value="EOL44116.1"/>
    <property type="molecule type" value="Genomic_DNA"/>
</dbReference>
<dbReference type="PANTHER" id="PTHR30146">
    <property type="entry name" value="LACI-RELATED TRANSCRIPTIONAL REPRESSOR"/>
    <property type="match status" value="1"/>
</dbReference>
<evidence type="ECO:0000256" key="1">
    <source>
        <dbReference type="ARBA" id="ARBA00023015"/>
    </source>
</evidence>
<dbReference type="InterPro" id="IPR000843">
    <property type="entry name" value="HTH_LacI"/>
</dbReference>